<dbReference type="Pfam" id="PF00958">
    <property type="entry name" value="GMP_synt_C"/>
    <property type="match status" value="1"/>
</dbReference>
<protein>
    <recommendedName>
        <fullName evidence="9">GMP synthase [glutamine-hydrolyzing]</fullName>
        <ecNumber evidence="9">6.3.5.2</ecNumber>
    </recommendedName>
    <alternativeName>
        <fullName evidence="9">GMP synthetase</fullName>
    </alternativeName>
    <alternativeName>
        <fullName evidence="9">Glutamine amidotransferase</fullName>
    </alternativeName>
</protein>
<evidence type="ECO:0000313" key="13">
    <source>
        <dbReference type="Proteomes" id="UP000176854"/>
    </source>
</evidence>
<dbReference type="SUPFAM" id="SSF52402">
    <property type="entry name" value="Adenine nucleotide alpha hydrolases-like"/>
    <property type="match status" value="1"/>
</dbReference>
<dbReference type="PANTHER" id="PTHR11922">
    <property type="entry name" value="GMP SYNTHASE-RELATED"/>
    <property type="match status" value="1"/>
</dbReference>
<dbReference type="GO" id="GO:0005829">
    <property type="term" value="C:cytosol"/>
    <property type="evidence" value="ECO:0007669"/>
    <property type="project" value="TreeGrafter"/>
</dbReference>
<feature type="active site" evidence="9">
    <location>
        <position position="174"/>
    </location>
</feature>
<dbReference type="InterPro" id="IPR017926">
    <property type="entry name" value="GATASE"/>
</dbReference>
<dbReference type="PROSITE" id="PS51553">
    <property type="entry name" value="GMPS_ATP_PPASE"/>
    <property type="match status" value="1"/>
</dbReference>
<feature type="binding site" evidence="10">
    <location>
        <begin position="227"/>
        <end position="233"/>
    </location>
    <ligand>
        <name>ATP</name>
        <dbReference type="ChEBI" id="CHEBI:30616"/>
    </ligand>
</feature>
<name>A0A1F5Z903_9BACT</name>
<evidence type="ECO:0000256" key="6">
    <source>
        <dbReference type="ARBA" id="ARBA00022755"/>
    </source>
</evidence>
<evidence type="ECO:0000256" key="9">
    <source>
        <dbReference type="HAMAP-Rule" id="MF_00344"/>
    </source>
</evidence>
<keyword evidence="3 9" id="KW-0436">Ligase</keyword>
<dbReference type="SUPFAM" id="SSF54810">
    <property type="entry name" value="GMP synthetase C-terminal dimerisation domain"/>
    <property type="match status" value="1"/>
</dbReference>
<dbReference type="InterPro" id="IPR014729">
    <property type="entry name" value="Rossmann-like_a/b/a_fold"/>
</dbReference>
<evidence type="ECO:0000256" key="5">
    <source>
        <dbReference type="ARBA" id="ARBA00022749"/>
    </source>
</evidence>
<dbReference type="Pfam" id="PF00117">
    <property type="entry name" value="GATase"/>
    <property type="match status" value="1"/>
</dbReference>
<dbReference type="EC" id="6.3.5.2" evidence="9"/>
<comment type="catalytic activity">
    <reaction evidence="9">
        <text>XMP + L-glutamine + ATP + H2O = GMP + L-glutamate + AMP + diphosphate + 2 H(+)</text>
        <dbReference type="Rhea" id="RHEA:11680"/>
        <dbReference type="ChEBI" id="CHEBI:15377"/>
        <dbReference type="ChEBI" id="CHEBI:15378"/>
        <dbReference type="ChEBI" id="CHEBI:29985"/>
        <dbReference type="ChEBI" id="CHEBI:30616"/>
        <dbReference type="ChEBI" id="CHEBI:33019"/>
        <dbReference type="ChEBI" id="CHEBI:57464"/>
        <dbReference type="ChEBI" id="CHEBI:58115"/>
        <dbReference type="ChEBI" id="CHEBI:58359"/>
        <dbReference type="ChEBI" id="CHEBI:456215"/>
        <dbReference type="EC" id="6.3.5.2"/>
    </reaction>
</comment>
<dbReference type="NCBIfam" id="TIGR00884">
    <property type="entry name" value="guaA_Cterm"/>
    <property type="match status" value="1"/>
</dbReference>
<dbReference type="InterPro" id="IPR004739">
    <property type="entry name" value="GMP_synth_GATase"/>
</dbReference>
<sequence>MILIVDFGSQTTHLIGRRVRDFGIPVNIITPDIMDCISNGQSLNNIKIDNVSGIILSGGPASVYELDAPIVNKKIYSLGIPILGICYGQQLTAKLLGGIVKQSKTKEYGPAVLEINQPSRLFTHITDNHFGVWMSHGDEVVTAPDTFSIVASTETITAAVMQDEKRKIYCLQFHPEVKHTLNGTLILRNFLHLICGQSIKRRSLSIPTFIKLAQEAIGDGQAIAAVSGGVDSTVASALLARAIGSRLIPIYVDNGLMRLGNRKNIQFIFDNILKVPLHIIDAKDQFLSALSGVIDPEQKRKIIGQLYINCFEKEATKYPKATNLVQGTIYSDIIESQGTKYASKIKSHHNVGGLPEQLNLRLFEPLRDLYKDEVRKLGAKLGLPPEIVNQQPFPGPGQAIRIVGEVTADRLTKQQQTDQIVLEEIKKSGWEKKVFQSFPVLTNTKSTAVKGDGRFYGEVVALRVYGSVDIMTASWSRLPYWLLQSISSRIVNEVPGVSRVVYDITTKPPATMEWE</sequence>
<comment type="caution">
    <text evidence="12">The sequence shown here is derived from an EMBL/GenBank/DDBJ whole genome shotgun (WGS) entry which is preliminary data.</text>
</comment>
<dbReference type="Gene3D" id="3.40.50.880">
    <property type="match status" value="1"/>
</dbReference>
<dbReference type="STRING" id="1798373.A2154_00590"/>
<feature type="active site" description="Nucleophile" evidence="9">
    <location>
        <position position="86"/>
    </location>
</feature>
<evidence type="ECO:0000259" key="11">
    <source>
        <dbReference type="PROSITE" id="PS51553"/>
    </source>
</evidence>
<dbReference type="PROSITE" id="PS51273">
    <property type="entry name" value="GATASE_TYPE_1"/>
    <property type="match status" value="1"/>
</dbReference>
<organism evidence="12 13">
    <name type="scientific">Candidatus Gottesmanbacteria bacterium RBG_16_43_7</name>
    <dbReference type="NCBI Taxonomy" id="1798373"/>
    <lineage>
        <taxon>Bacteria</taxon>
        <taxon>Candidatus Gottesmaniibacteriota</taxon>
    </lineage>
</organism>
<dbReference type="FunFam" id="3.40.50.880:FF:000047">
    <property type="entry name" value="GMP synthase [glutamine-hydrolyzing] subunit A"/>
    <property type="match status" value="1"/>
</dbReference>
<evidence type="ECO:0000256" key="7">
    <source>
        <dbReference type="ARBA" id="ARBA00022840"/>
    </source>
</evidence>
<dbReference type="InterPro" id="IPR025777">
    <property type="entry name" value="GMPS_ATP_PPase_dom"/>
</dbReference>
<evidence type="ECO:0000256" key="8">
    <source>
        <dbReference type="ARBA" id="ARBA00022962"/>
    </source>
</evidence>
<dbReference type="InterPro" id="IPR022955">
    <property type="entry name" value="GMP_synthase"/>
</dbReference>
<dbReference type="SUPFAM" id="SSF52317">
    <property type="entry name" value="Class I glutamine amidotransferase-like"/>
    <property type="match status" value="1"/>
</dbReference>
<gene>
    <name evidence="9" type="primary">guaA</name>
    <name evidence="12" type="ORF">A2154_00590</name>
</gene>
<comment type="pathway">
    <text evidence="2 9">Purine metabolism; GMP biosynthesis; GMP from XMP (L-Gln route): step 1/1.</text>
</comment>
<keyword evidence="5 9" id="KW-0332">GMP biosynthesis</keyword>
<dbReference type="FunFam" id="3.30.300.10:FF:000002">
    <property type="entry name" value="GMP synthase [glutamine-hydrolyzing]"/>
    <property type="match status" value="1"/>
</dbReference>
<comment type="function">
    <text evidence="1 9">Catalyzes the synthesis of GMP from XMP.</text>
</comment>
<dbReference type="GO" id="GO:0005524">
    <property type="term" value="F:ATP binding"/>
    <property type="evidence" value="ECO:0007669"/>
    <property type="project" value="UniProtKB-UniRule"/>
</dbReference>
<dbReference type="PRINTS" id="PR00096">
    <property type="entry name" value="GATASE"/>
</dbReference>
<dbReference type="Gene3D" id="3.40.50.620">
    <property type="entry name" value="HUPs"/>
    <property type="match status" value="1"/>
</dbReference>
<evidence type="ECO:0000256" key="10">
    <source>
        <dbReference type="PROSITE-ProRule" id="PRU00886"/>
    </source>
</evidence>
<evidence type="ECO:0000256" key="2">
    <source>
        <dbReference type="ARBA" id="ARBA00005153"/>
    </source>
</evidence>
<dbReference type="Proteomes" id="UP000176854">
    <property type="component" value="Unassembled WGS sequence"/>
</dbReference>
<dbReference type="NCBIfam" id="NF000848">
    <property type="entry name" value="PRK00074.1"/>
    <property type="match status" value="1"/>
</dbReference>
<dbReference type="GO" id="GO:0003921">
    <property type="term" value="F:GMP synthase activity"/>
    <property type="evidence" value="ECO:0007669"/>
    <property type="project" value="InterPro"/>
</dbReference>
<reference evidence="12 13" key="1">
    <citation type="journal article" date="2016" name="Nat. Commun.">
        <title>Thousands of microbial genomes shed light on interconnected biogeochemical processes in an aquifer system.</title>
        <authorList>
            <person name="Anantharaman K."/>
            <person name="Brown C.T."/>
            <person name="Hug L.A."/>
            <person name="Sharon I."/>
            <person name="Castelle C.J."/>
            <person name="Probst A.J."/>
            <person name="Thomas B.C."/>
            <person name="Singh A."/>
            <person name="Wilkins M.J."/>
            <person name="Karaoz U."/>
            <person name="Brodie E.L."/>
            <person name="Williams K.H."/>
            <person name="Hubbard S.S."/>
            <person name="Banfield J.F."/>
        </authorList>
    </citation>
    <scope>NUCLEOTIDE SEQUENCE [LARGE SCALE GENOMIC DNA]</scope>
</reference>
<evidence type="ECO:0000256" key="4">
    <source>
        <dbReference type="ARBA" id="ARBA00022741"/>
    </source>
</evidence>
<evidence type="ECO:0000256" key="3">
    <source>
        <dbReference type="ARBA" id="ARBA00022598"/>
    </source>
</evidence>
<dbReference type="CDD" id="cd01997">
    <property type="entry name" value="GMP_synthase_C"/>
    <property type="match status" value="1"/>
</dbReference>
<dbReference type="PRINTS" id="PR00099">
    <property type="entry name" value="CPSGATASE"/>
</dbReference>
<evidence type="ECO:0000256" key="1">
    <source>
        <dbReference type="ARBA" id="ARBA00002332"/>
    </source>
</evidence>
<dbReference type="InterPro" id="IPR001674">
    <property type="entry name" value="GMP_synth_C"/>
</dbReference>
<keyword evidence="7 9" id="KW-0067">ATP-binding</keyword>
<dbReference type="HAMAP" id="MF_00344">
    <property type="entry name" value="GMP_synthase"/>
    <property type="match status" value="1"/>
</dbReference>
<evidence type="ECO:0000313" key="12">
    <source>
        <dbReference type="EMBL" id="OGG08592.1"/>
    </source>
</evidence>
<dbReference type="NCBIfam" id="TIGR00888">
    <property type="entry name" value="guaA_Nterm"/>
    <property type="match status" value="1"/>
</dbReference>
<keyword evidence="6 9" id="KW-0658">Purine biosynthesis</keyword>
<dbReference type="EMBL" id="MFJC01000060">
    <property type="protein sequence ID" value="OGG08592.1"/>
    <property type="molecule type" value="Genomic_DNA"/>
</dbReference>
<keyword evidence="4 9" id="KW-0547">Nucleotide-binding</keyword>
<feature type="domain" description="GMPS ATP-PPase" evidence="11">
    <location>
        <begin position="200"/>
        <end position="390"/>
    </location>
</feature>
<feature type="active site" evidence="9">
    <location>
        <position position="176"/>
    </location>
</feature>
<comment type="subunit">
    <text evidence="9">Homodimer.</text>
</comment>
<accession>A0A1F5Z903</accession>
<dbReference type="PANTHER" id="PTHR11922:SF2">
    <property type="entry name" value="GMP SYNTHASE [GLUTAMINE-HYDROLYZING]"/>
    <property type="match status" value="1"/>
</dbReference>
<dbReference type="Gene3D" id="3.30.300.10">
    <property type="match status" value="1"/>
</dbReference>
<proteinExistence type="inferred from homology"/>
<keyword evidence="8 9" id="KW-0315">Glutamine amidotransferase</keyword>
<dbReference type="AlphaFoldDB" id="A0A1F5Z903"/>
<dbReference type="UniPathway" id="UPA00189">
    <property type="reaction ID" value="UER00296"/>
</dbReference>
<dbReference type="CDD" id="cd01742">
    <property type="entry name" value="GATase1_GMP_Synthase"/>
    <property type="match status" value="1"/>
</dbReference>
<dbReference type="PRINTS" id="PR00097">
    <property type="entry name" value="ANTSNTHASEII"/>
</dbReference>
<dbReference type="InterPro" id="IPR029062">
    <property type="entry name" value="Class_I_gatase-like"/>
</dbReference>